<feature type="domain" description="Pyridoxamine 5'-phosphate oxidase N-terminal" evidence="2">
    <location>
        <begin position="8"/>
        <end position="132"/>
    </location>
</feature>
<dbReference type="InterPro" id="IPR011576">
    <property type="entry name" value="Pyridox_Oxase_N"/>
</dbReference>
<evidence type="ECO:0000313" key="3">
    <source>
        <dbReference type="EMBL" id="TQL61870.1"/>
    </source>
</evidence>
<dbReference type="EMBL" id="VFOQ01000001">
    <property type="protein sequence ID" value="TQL61870.1"/>
    <property type="molecule type" value="Genomic_DNA"/>
</dbReference>
<accession>A0A542ZNU8</accession>
<name>A0A542ZNU8_9MICO</name>
<dbReference type="GO" id="GO:0070967">
    <property type="term" value="F:coenzyme F420 binding"/>
    <property type="evidence" value="ECO:0007669"/>
    <property type="project" value="TreeGrafter"/>
</dbReference>
<dbReference type="InterPro" id="IPR019965">
    <property type="entry name" value="PPOX_F420-dep_Rv2061_put"/>
</dbReference>
<protein>
    <recommendedName>
        <fullName evidence="2">Pyridoxamine 5'-phosphate oxidase N-terminal domain-containing protein</fullName>
    </recommendedName>
</protein>
<reference evidence="3 4" key="1">
    <citation type="submission" date="2019-06" db="EMBL/GenBank/DDBJ databases">
        <title>Sequencing the genomes of 1000 actinobacteria strains.</title>
        <authorList>
            <person name="Klenk H.-P."/>
        </authorList>
    </citation>
    <scope>NUCLEOTIDE SEQUENCE [LARGE SCALE GENOMIC DNA]</scope>
    <source>
        <strain evidence="3 4">DSM 18082</strain>
    </source>
</reference>
<dbReference type="RefSeq" id="WP_141789598.1">
    <property type="nucleotide sequence ID" value="NZ_BAAAKX010000012.1"/>
</dbReference>
<comment type="caution">
    <text evidence="3">The sequence shown here is derived from an EMBL/GenBank/DDBJ whole genome shotgun (WGS) entry which is preliminary data.</text>
</comment>
<dbReference type="Pfam" id="PF01243">
    <property type="entry name" value="PNPOx_N"/>
    <property type="match status" value="1"/>
</dbReference>
<gene>
    <name evidence="3" type="ORF">FB474_3290</name>
</gene>
<dbReference type="AlphaFoldDB" id="A0A542ZNU8"/>
<dbReference type="OrthoDB" id="5738083at2"/>
<proteinExistence type="predicted"/>
<keyword evidence="4" id="KW-1185">Reference proteome</keyword>
<evidence type="ECO:0000313" key="4">
    <source>
        <dbReference type="Proteomes" id="UP000319514"/>
    </source>
</evidence>
<evidence type="ECO:0000259" key="2">
    <source>
        <dbReference type="Pfam" id="PF01243"/>
    </source>
</evidence>
<dbReference type="GO" id="GO:0005829">
    <property type="term" value="C:cytosol"/>
    <property type="evidence" value="ECO:0007669"/>
    <property type="project" value="TreeGrafter"/>
</dbReference>
<dbReference type="Proteomes" id="UP000319514">
    <property type="component" value="Unassembled WGS sequence"/>
</dbReference>
<dbReference type="PANTHER" id="PTHR35176">
    <property type="entry name" value="HEME OXYGENASE HI_0854-RELATED"/>
    <property type="match status" value="1"/>
</dbReference>
<dbReference type="NCBIfam" id="TIGR03666">
    <property type="entry name" value="Rv2061_F420"/>
    <property type="match status" value="1"/>
</dbReference>
<evidence type="ECO:0000256" key="1">
    <source>
        <dbReference type="ARBA" id="ARBA00023002"/>
    </source>
</evidence>
<dbReference type="InterPro" id="IPR052019">
    <property type="entry name" value="F420H2_bilvrd_red/Heme_oxyg"/>
</dbReference>
<dbReference type="PANTHER" id="PTHR35176:SF11">
    <property type="entry name" value="PYRIDOXAMINE 5'-PHOSPHATE OXIDASE FAMILY PROTEIN"/>
    <property type="match status" value="1"/>
</dbReference>
<dbReference type="SUPFAM" id="SSF50475">
    <property type="entry name" value="FMN-binding split barrel"/>
    <property type="match status" value="1"/>
</dbReference>
<keyword evidence="1" id="KW-0560">Oxidoreductase</keyword>
<dbReference type="InterPro" id="IPR012349">
    <property type="entry name" value="Split_barrel_FMN-bd"/>
</dbReference>
<dbReference type="Gene3D" id="2.30.110.10">
    <property type="entry name" value="Electron Transport, Fmn-binding Protein, Chain A"/>
    <property type="match status" value="1"/>
</dbReference>
<sequence length="132" mass="14434">MPTDTTFAGLGDQRFVSLTTFRRSGAGVPTPVWVARDGDALVVTTPEGSGKVKRLRHDARVELQPCSRRGRVDAGARPVTGTAAIITDEATTSRLTDLIRSKYGLEFRVVMAVERLLRSGEARRVLLRITPE</sequence>
<organism evidence="3 4">
    <name type="scientific">Oryzihumus leptocrescens</name>
    <dbReference type="NCBI Taxonomy" id="297536"/>
    <lineage>
        <taxon>Bacteria</taxon>
        <taxon>Bacillati</taxon>
        <taxon>Actinomycetota</taxon>
        <taxon>Actinomycetes</taxon>
        <taxon>Micrococcales</taxon>
        <taxon>Intrasporangiaceae</taxon>
        <taxon>Oryzihumus</taxon>
    </lineage>
</organism>
<dbReference type="GO" id="GO:0016627">
    <property type="term" value="F:oxidoreductase activity, acting on the CH-CH group of donors"/>
    <property type="evidence" value="ECO:0007669"/>
    <property type="project" value="TreeGrafter"/>
</dbReference>